<accession>A0AA35RPM6</accession>
<organism evidence="2 3">
    <name type="scientific">Geodia barretti</name>
    <name type="common">Barrett's horny sponge</name>
    <dbReference type="NCBI Taxonomy" id="519541"/>
    <lineage>
        <taxon>Eukaryota</taxon>
        <taxon>Metazoa</taxon>
        <taxon>Porifera</taxon>
        <taxon>Demospongiae</taxon>
        <taxon>Heteroscleromorpha</taxon>
        <taxon>Tetractinellida</taxon>
        <taxon>Astrophorina</taxon>
        <taxon>Geodiidae</taxon>
        <taxon>Geodia</taxon>
    </lineage>
</organism>
<proteinExistence type="predicted"/>
<evidence type="ECO:0000313" key="3">
    <source>
        <dbReference type="Proteomes" id="UP001174909"/>
    </source>
</evidence>
<gene>
    <name evidence="2" type="ORF">GBAR_LOCUS8779</name>
</gene>
<dbReference type="EMBL" id="CASHTH010001314">
    <property type="protein sequence ID" value="CAI8013952.1"/>
    <property type="molecule type" value="Genomic_DNA"/>
</dbReference>
<name>A0AA35RPM6_GEOBA</name>
<feature type="chain" id="PRO_5041238522" evidence="1">
    <location>
        <begin position="23"/>
        <end position="40"/>
    </location>
</feature>
<protein>
    <submittedName>
        <fullName evidence="2">Uncharacterized protein</fullName>
    </submittedName>
</protein>
<feature type="non-terminal residue" evidence="2">
    <location>
        <position position="40"/>
    </location>
</feature>
<dbReference type="AlphaFoldDB" id="A0AA35RPM6"/>
<keyword evidence="3" id="KW-1185">Reference proteome</keyword>
<sequence length="40" mass="4431">MSHVILIPFVIWAVVWIRSSSAVVVANTSEPSCTVFAARW</sequence>
<comment type="caution">
    <text evidence="2">The sequence shown here is derived from an EMBL/GenBank/DDBJ whole genome shotgun (WGS) entry which is preliminary data.</text>
</comment>
<keyword evidence="1" id="KW-0732">Signal</keyword>
<dbReference type="Proteomes" id="UP001174909">
    <property type="component" value="Unassembled WGS sequence"/>
</dbReference>
<feature type="signal peptide" evidence="1">
    <location>
        <begin position="1"/>
        <end position="22"/>
    </location>
</feature>
<reference evidence="2" key="1">
    <citation type="submission" date="2023-03" db="EMBL/GenBank/DDBJ databases">
        <authorList>
            <person name="Steffen K."/>
            <person name="Cardenas P."/>
        </authorList>
    </citation>
    <scope>NUCLEOTIDE SEQUENCE</scope>
</reference>
<evidence type="ECO:0000256" key="1">
    <source>
        <dbReference type="SAM" id="SignalP"/>
    </source>
</evidence>
<evidence type="ECO:0000313" key="2">
    <source>
        <dbReference type="EMBL" id="CAI8013952.1"/>
    </source>
</evidence>